<dbReference type="KEGG" id="tbk:HF295_07540"/>
<name>A0A7L6N632_9MOLU</name>
<dbReference type="EMBL" id="CP051151">
    <property type="protein sequence ID" value="QLY40708.1"/>
    <property type="molecule type" value="Genomic_DNA"/>
</dbReference>
<evidence type="ECO:0000313" key="2">
    <source>
        <dbReference type="Proteomes" id="UP000512167"/>
    </source>
</evidence>
<reference evidence="1 2" key="1">
    <citation type="submission" date="2020-04" db="EMBL/GenBank/DDBJ databases">
        <authorList>
            <person name="Zheng R.K."/>
            <person name="Sun C.M."/>
        </authorList>
    </citation>
    <scope>NUCLEOTIDE SEQUENCE [LARGE SCALE GENOMIC DNA]</scope>
    <source>
        <strain evidence="2">zrk29</strain>
    </source>
</reference>
<gene>
    <name evidence="1" type="ORF">HF295_07540</name>
</gene>
<dbReference type="Proteomes" id="UP000512167">
    <property type="component" value="Chromosome"/>
</dbReference>
<evidence type="ECO:0000313" key="1">
    <source>
        <dbReference type="EMBL" id="QLY40708.1"/>
    </source>
</evidence>
<dbReference type="RefSeq" id="WP_312031556.1">
    <property type="nucleotide sequence ID" value="NZ_CP051151.1"/>
</dbReference>
<sequence length="139" mass="16396">MEKFINFLKEKSMKIVNKTNEFVDQTKDKIKDNLLNDQLKRRFQLENPHKMLVSEKVTPVNMIQELTSSHAKIYEDDNVFVFYGPKKDNDIQIGYYIRNLATMEEFIVKDILEVEVPVTYKEKVYEVLATAVYCEAYNG</sequence>
<organism evidence="1 2">
    <name type="scientific">Hujiaoplasma nucleasis</name>
    <dbReference type="NCBI Taxonomy" id="2725268"/>
    <lineage>
        <taxon>Bacteria</taxon>
        <taxon>Bacillati</taxon>
        <taxon>Mycoplasmatota</taxon>
        <taxon>Mollicutes</taxon>
        <taxon>Candidatus Izemoplasmatales</taxon>
        <taxon>Hujiaoplasmataceae</taxon>
        <taxon>Hujiaoplasma</taxon>
    </lineage>
</organism>
<keyword evidence="2" id="KW-1185">Reference proteome</keyword>
<dbReference type="AlphaFoldDB" id="A0A7L6N632"/>
<accession>A0A7L6N632</accession>
<proteinExistence type="predicted"/>
<protein>
    <submittedName>
        <fullName evidence="1">Uncharacterized protein</fullName>
    </submittedName>
</protein>